<keyword evidence="1" id="KW-1133">Transmembrane helix</keyword>
<dbReference type="OrthoDB" id="9815686at2"/>
<feature type="transmembrane region" description="Helical" evidence="1">
    <location>
        <begin position="101"/>
        <end position="121"/>
    </location>
</feature>
<keyword evidence="1" id="KW-0812">Transmembrane</keyword>
<feature type="transmembrane region" description="Helical" evidence="1">
    <location>
        <begin position="6"/>
        <end position="31"/>
    </location>
</feature>
<proteinExistence type="predicted"/>
<evidence type="ECO:0000313" key="3">
    <source>
        <dbReference type="Proteomes" id="UP000241808"/>
    </source>
</evidence>
<dbReference type="EMBL" id="PZZL01000004">
    <property type="protein sequence ID" value="PTM56979.1"/>
    <property type="molecule type" value="Genomic_DNA"/>
</dbReference>
<name>A0A2T4Z507_9HYPH</name>
<protein>
    <submittedName>
        <fullName evidence="2">Putative membrane protein</fullName>
    </submittedName>
</protein>
<feature type="transmembrane region" description="Helical" evidence="1">
    <location>
        <begin position="43"/>
        <end position="61"/>
    </location>
</feature>
<dbReference type="Proteomes" id="UP000241808">
    <property type="component" value="Unassembled WGS sequence"/>
</dbReference>
<keyword evidence="1" id="KW-0472">Membrane</keyword>
<dbReference type="Pfam" id="PF10067">
    <property type="entry name" value="DUF2306"/>
    <property type="match status" value="1"/>
</dbReference>
<evidence type="ECO:0000313" key="2">
    <source>
        <dbReference type="EMBL" id="PTM56979.1"/>
    </source>
</evidence>
<keyword evidence="3" id="KW-1185">Reference proteome</keyword>
<dbReference type="AlphaFoldDB" id="A0A2T4Z507"/>
<gene>
    <name evidence="2" type="ORF">C8P69_10425</name>
</gene>
<accession>A0A2T4Z507</accession>
<feature type="transmembrane region" description="Helical" evidence="1">
    <location>
        <begin position="67"/>
        <end position="89"/>
    </location>
</feature>
<dbReference type="InterPro" id="IPR018750">
    <property type="entry name" value="DUF2306_membrane"/>
</dbReference>
<sequence length="131" mass="14230">MTLAPLLAAPLAIQLHAIAALSLIPLTLVQLGRRKSGVWHRRVGWAWVILMAITAVSSFWIHGIRLFGPFSLIHILSVITLLTLVHAIHARRTGNMRGHRLGMLGVTAGWAGAGLFTLLPYRIMGQVVFGG</sequence>
<comment type="caution">
    <text evidence="2">The sequence shown here is derived from an EMBL/GenBank/DDBJ whole genome shotgun (WGS) entry which is preliminary data.</text>
</comment>
<organism evidence="2 3">
    <name type="scientific">Phreatobacter oligotrophus</name>
    <dbReference type="NCBI Taxonomy" id="1122261"/>
    <lineage>
        <taxon>Bacteria</taxon>
        <taxon>Pseudomonadati</taxon>
        <taxon>Pseudomonadota</taxon>
        <taxon>Alphaproteobacteria</taxon>
        <taxon>Hyphomicrobiales</taxon>
        <taxon>Phreatobacteraceae</taxon>
        <taxon>Phreatobacter</taxon>
    </lineage>
</organism>
<evidence type="ECO:0000256" key="1">
    <source>
        <dbReference type="SAM" id="Phobius"/>
    </source>
</evidence>
<reference evidence="2 3" key="1">
    <citation type="submission" date="2018-04" db="EMBL/GenBank/DDBJ databases">
        <title>Genomic Encyclopedia of Archaeal and Bacterial Type Strains, Phase II (KMG-II): from individual species to whole genera.</title>
        <authorList>
            <person name="Goeker M."/>
        </authorList>
    </citation>
    <scope>NUCLEOTIDE SEQUENCE [LARGE SCALE GENOMIC DNA]</scope>
    <source>
        <strain evidence="2 3">DSM 25521</strain>
    </source>
</reference>
<dbReference type="RefSeq" id="WP_108176640.1">
    <property type="nucleotide sequence ID" value="NZ_PZZL01000004.1"/>
</dbReference>